<name>A0A383V8C6_TETOB</name>
<dbReference type="SMART" id="SM00369">
    <property type="entry name" value="LRR_TYP"/>
    <property type="match status" value="5"/>
</dbReference>
<dbReference type="Proteomes" id="UP000256970">
    <property type="component" value="Unassembled WGS sequence"/>
</dbReference>
<accession>A0A383V8C6</accession>
<evidence type="ECO:0000259" key="4">
    <source>
        <dbReference type="Pfam" id="PF23247"/>
    </source>
</evidence>
<dbReference type="SUPFAM" id="SSF52058">
    <property type="entry name" value="L domain-like"/>
    <property type="match status" value="2"/>
</dbReference>
<dbReference type="Pfam" id="PF23247">
    <property type="entry name" value="LRR_RPS2"/>
    <property type="match status" value="1"/>
</dbReference>
<proteinExistence type="predicted"/>
<dbReference type="PANTHER" id="PTHR45752:SF168">
    <property type="entry name" value="DISEASE RESISTANCE PROTEIN RGA1"/>
    <property type="match status" value="1"/>
</dbReference>
<dbReference type="InterPro" id="IPR003591">
    <property type="entry name" value="Leu-rich_rpt_typical-subtyp"/>
</dbReference>
<dbReference type="EMBL" id="FNXT01000108">
    <property type="protein sequence ID" value="SZX60834.1"/>
    <property type="molecule type" value="Genomic_DNA"/>
</dbReference>
<keyword evidence="2" id="KW-0433">Leucine-rich repeat</keyword>
<evidence type="ECO:0000256" key="3">
    <source>
        <dbReference type="ARBA" id="ARBA00022737"/>
    </source>
</evidence>
<evidence type="ECO:0000313" key="5">
    <source>
        <dbReference type="EMBL" id="SZX60834.1"/>
    </source>
</evidence>
<evidence type="ECO:0000313" key="6">
    <source>
        <dbReference type="Proteomes" id="UP000256970"/>
    </source>
</evidence>
<dbReference type="InterPro" id="IPR057135">
    <property type="entry name" value="At4g27190-like_LRR"/>
</dbReference>
<sequence>MNYTNSKSSSSNSNSTSMDMEKACPSVEAALPLVGQLVLGLLQVNTDVFACDSVCRDLKQAAALVPLPEPVVLKDAVFRRKWLQQNCKRIKSLKLQVPSSGYQIWPDHNYSFRTMYIHVDAAPLGSLPPQQQQQQQQWQFQCACMAEGGDGGAAKSSSTSGADDTDSCGKLTAGQYTEQLLSLMACGSLQQLSIAFDLWEPNGRYPERWTPDLPQALGLLTSLQELSLSGLTQQRLPSFLCSSLTWLTSLSVTNSCNLAELPPGISALTGLRSLTLLNNCLTRQMELPERISALGRLQDLTVDITVDKVAPTFDPNGLPVEPPSAAQSAVVLKDSFFAGLTALTALRVNIADATLPESFSTQLTGLQQLQLTCANLTSLPCEISELSQLRVLRLRCAAQLQQLPEEVGSLPDLQELQLGELWQPLQLPASLSSHEALTCLHICGCTSYGNEDGDEPAHPYMMVDGLCAASMQSLQQLLLQHCSFPAGLELGGGSLQQLTMKHCRVGSVDLSGATSLQQLRLADVADLQHIHGVEDLCCLSVLDIRDCRSAQPLPAAAWQQLQQLQEMRLWDVGDLLGCLRSSNLRGLSSVTSMDISLASALSELPASFTALSSLQELRLRWVDLTALPAARDGLQSMRTLRLRECSKLSSIGPISSLTQLSIHGCGKLKRLPGLAGMSSLQELDIRRCGALGQLPNSISQLTQLTRLHLSHLPAMKALPEGLCGLTSLQELRVTNCGSIVNLPSHMQQLTALHSVFVISCNRLAHLPPGQGQLPLNKLSVSCCCGLQSIRGDWKKARASLTSARLSLKHRLHSIASGMRKLANRFSPN</sequence>
<feature type="domain" description="Disease resistance protein At4g27190-like leucine-rich repeats" evidence="4">
    <location>
        <begin position="654"/>
        <end position="761"/>
    </location>
</feature>
<dbReference type="PANTHER" id="PTHR45752">
    <property type="entry name" value="LEUCINE-RICH REPEAT-CONTAINING"/>
    <property type="match status" value="1"/>
</dbReference>
<dbReference type="InterPro" id="IPR032675">
    <property type="entry name" value="LRR_dom_sf"/>
</dbReference>
<dbReference type="Gene3D" id="3.80.10.10">
    <property type="entry name" value="Ribonuclease Inhibitor"/>
    <property type="match status" value="4"/>
</dbReference>
<dbReference type="InterPro" id="IPR050715">
    <property type="entry name" value="LRR-SigEffector_domain"/>
</dbReference>
<dbReference type="AlphaFoldDB" id="A0A383V8C6"/>
<evidence type="ECO:0000256" key="1">
    <source>
        <dbReference type="ARBA" id="ARBA00004430"/>
    </source>
</evidence>
<keyword evidence="3" id="KW-0677">Repeat</keyword>
<reference evidence="5 6" key="1">
    <citation type="submission" date="2016-10" db="EMBL/GenBank/DDBJ databases">
        <authorList>
            <person name="Cai Z."/>
        </authorList>
    </citation>
    <scope>NUCLEOTIDE SEQUENCE [LARGE SCALE GENOMIC DNA]</scope>
</reference>
<keyword evidence="6" id="KW-1185">Reference proteome</keyword>
<evidence type="ECO:0000256" key="2">
    <source>
        <dbReference type="ARBA" id="ARBA00022614"/>
    </source>
</evidence>
<organism evidence="5 6">
    <name type="scientific">Tetradesmus obliquus</name>
    <name type="common">Green alga</name>
    <name type="synonym">Acutodesmus obliquus</name>
    <dbReference type="NCBI Taxonomy" id="3088"/>
    <lineage>
        <taxon>Eukaryota</taxon>
        <taxon>Viridiplantae</taxon>
        <taxon>Chlorophyta</taxon>
        <taxon>core chlorophytes</taxon>
        <taxon>Chlorophyceae</taxon>
        <taxon>CS clade</taxon>
        <taxon>Sphaeropleales</taxon>
        <taxon>Scenedesmaceae</taxon>
        <taxon>Tetradesmus</taxon>
    </lineage>
</organism>
<comment type="subcellular location">
    <subcellularLocation>
        <location evidence="1">Cytoplasm</location>
        <location evidence="1">Cytoskeleton</location>
        <location evidence="1">Cilium axoneme</location>
    </subcellularLocation>
</comment>
<dbReference type="GO" id="GO:0005930">
    <property type="term" value="C:axoneme"/>
    <property type="evidence" value="ECO:0007669"/>
    <property type="project" value="UniProtKB-SubCell"/>
</dbReference>
<protein>
    <recommendedName>
        <fullName evidence="4">Disease resistance protein At4g27190-like leucine-rich repeats domain-containing protein</fullName>
    </recommendedName>
</protein>
<gene>
    <name evidence="5" type="ORF">BQ4739_LOCUS1363</name>
</gene>